<sequence length="96" mass="11276">MSPFSLCTAYTTREENSSAACPSHVMFHNSITSFVFTLDLRLYILGIRRIFVLSTSDPVLFWQSFNHQHLYSIFDRFPTWNGKKYTNYCRFYVGAL</sequence>
<name>A0A0C2WNW4_AMAMK</name>
<dbReference type="AlphaFoldDB" id="A0A0C2WNW4"/>
<evidence type="ECO:0000313" key="2">
    <source>
        <dbReference type="Proteomes" id="UP000054549"/>
    </source>
</evidence>
<gene>
    <name evidence="1" type="ORF">M378DRAFT_674357</name>
</gene>
<accession>A0A0C2WNW4</accession>
<evidence type="ECO:0000313" key="1">
    <source>
        <dbReference type="EMBL" id="KIL63312.1"/>
    </source>
</evidence>
<dbReference type="HOGENOM" id="CLU_2352189_0_0_1"/>
<protein>
    <submittedName>
        <fullName evidence="1">Uncharacterized protein</fullName>
    </submittedName>
</protein>
<dbReference type="Proteomes" id="UP000054549">
    <property type="component" value="Unassembled WGS sequence"/>
</dbReference>
<dbReference type="InParanoid" id="A0A0C2WNW4"/>
<dbReference type="EMBL" id="KN818260">
    <property type="protein sequence ID" value="KIL63312.1"/>
    <property type="molecule type" value="Genomic_DNA"/>
</dbReference>
<proteinExistence type="predicted"/>
<organism evidence="1 2">
    <name type="scientific">Amanita muscaria (strain Koide BX008)</name>
    <dbReference type="NCBI Taxonomy" id="946122"/>
    <lineage>
        <taxon>Eukaryota</taxon>
        <taxon>Fungi</taxon>
        <taxon>Dikarya</taxon>
        <taxon>Basidiomycota</taxon>
        <taxon>Agaricomycotina</taxon>
        <taxon>Agaricomycetes</taxon>
        <taxon>Agaricomycetidae</taxon>
        <taxon>Agaricales</taxon>
        <taxon>Pluteineae</taxon>
        <taxon>Amanitaceae</taxon>
        <taxon>Amanita</taxon>
    </lineage>
</organism>
<reference evidence="1 2" key="1">
    <citation type="submission" date="2014-04" db="EMBL/GenBank/DDBJ databases">
        <title>Evolutionary Origins and Diversification of the Mycorrhizal Mutualists.</title>
        <authorList>
            <consortium name="DOE Joint Genome Institute"/>
            <consortium name="Mycorrhizal Genomics Consortium"/>
            <person name="Kohler A."/>
            <person name="Kuo A."/>
            <person name="Nagy L.G."/>
            <person name="Floudas D."/>
            <person name="Copeland A."/>
            <person name="Barry K.W."/>
            <person name="Cichocki N."/>
            <person name="Veneault-Fourrey C."/>
            <person name="LaButti K."/>
            <person name="Lindquist E.A."/>
            <person name="Lipzen A."/>
            <person name="Lundell T."/>
            <person name="Morin E."/>
            <person name="Murat C."/>
            <person name="Riley R."/>
            <person name="Ohm R."/>
            <person name="Sun H."/>
            <person name="Tunlid A."/>
            <person name="Henrissat B."/>
            <person name="Grigoriev I.V."/>
            <person name="Hibbett D.S."/>
            <person name="Martin F."/>
        </authorList>
    </citation>
    <scope>NUCLEOTIDE SEQUENCE [LARGE SCALE GENOMIC DNA]</scope>
    <source>
        <strain evidence="1 2">Koide BX008</strain>
    </source>
</reference>
<keyword evidence="2" id="KW-1185">Reference proteome</keyword>